<comment type="subcellular location">
    <subcellularLocation>
        <location evidence="1">Cell membrane</location>
        <topology evidence="1">Multi-pass membrane protein</topology>
    </subcellularLocation>
</comment>
<dbReference type="InterPro" id="IPR022791">
    <property type="entry name" value="L-PG_synthase/AglD"/>
</dbReference>
<dbReference type="GO" id="GO:0016757">
    <property type="term" value="F:glycosyltransferase activity"/>
    <property type="evidence" value="ECO:0007669"/>
    <property type="project" value="TreeGrafter"/>
</dbReference>
<proteinExistence type="predicted"/>
<evidence type="ECO:0000256" key="5">
    <source>
        <dbReference type="ARBA" id="ARBA00023136"/>
    </source>
</evidence>
<dbReference type="AlphaFoldDB" id="A0A6J7DG09"/>
<dbReference type="Pfam" id="PF13439">
    <property type="entry name" value="Glyco_transf_4"/>
    <property type="match status" value="1"/>
</dbReference>
<gene>
    <name evidence="9" type="ORF">UFOPK3444_00551</name>
</gene>
<organism evidence="9">
    <name type="scientific">freshwater metagenome</name>
    <dbReference type="NCBI Taxonomy" id="449393"/>
    <lineage>
        <taxon>unclassified sequences</taxon>
        <taxon>metagenomes</taxon>
        <taxon>ecological metagenomes</taxon>
    </lineage>
</organism>
<evidence type="ECO:0000256" key="7">
    <source>
        <dbReference type="SAM" id="Phobius"/>
    </source>
</evidence>
<evidence type="ECO:0000313" key="9">
    <source>
        <dbReference type="EMBL" id="CAB4867804.1"/>
    </source>
</evidence>
<feature type="region of interest" description="Disordered" evidence="6">
    <location>
        <begin position="396"/>
        <end position="416"/>
    </location>
</feature>
<feature type="transmembrane region" description="Helical" evidence="7">
    <location>
        <begin position="426"/>
        <end position="448"/>
    </location>
</feature>
<feature type="transmembrane region" description="Helical" evidence="7">
    <location>
        <begin position="575"/>
        <end position="597"/>
    </location>
</feature>
<reference evidence="9" key="1">
    <citation type="submission" date="2020-05" db="EMBL/GenBank/DDBJ databases">
        <authorList>
            <person name="Chiriac C."/>
            <person name="Salcher M."/>
            <person name="Ghai R."/>
            <person name="Kavagutti S V."/>
        </authorList>
    </citation>
    <scope>NUCLEOTIDE SEQUENCE</scope>
</reference>
<evidence type="ECO:0000259" key="8">
    <source>
        <dbReference type="Pfam" id="PF13439"/>
    </source>
</evidence>
<dbReference type="Pfam" id="PF13692">
    <property type="entry name" value="Glyco_trans_1_4"/>
    <property type="match status" value="1"/>
</dbReference>
<dbReference type="SUPFAM" id="SSF53756">
    <property type="entry name" value="UDP-Glycosyltransferase/glycogen phosphorylase"/>
    <property type="match status" value="1"/>
</dbReference>
<dbReference type="Pfam" id="PF03706">
    <property type="entry name" value="LPG_synthase_TM"/>
    <property type="match status" value="1"/>
</dbReference>
<feature type="transmembrane region" description="Helical" evidence="7">
    <location>
        <begin position="635"/>
        <end position="657"/>
    </location>
</feature>
<evidence type="ECO:0000256" key="4">
    <source>
        <dbReference type="ARBA" id="ARBA00022989"/>
    </source>
</evidence>
<keyword evidence="2" id="KW-1003">Cell membrane</keyword>
<evidence type="ECO:0000256" key="3">
    <source>
        <dbReference type="ARBA" id="ARBA00022692"/>
    </source>
</evidence>
<feature type="transmembrane region" description="Helical" evidence="7">
    <location>
        <begin position="539"/>
        <end position="563"/>
    </location>
</feature>
<dbReference type="PANTHER" id="PTHR45947:SF3">
    <property type="entry name" value="SULFOQUINOVOSYL TRANSFERASE SQD2"/>
    <property type="match status" value="1"/>
</dbReference>
<dbReference type="PANTHER" id="PTHR45947">
    <property type="entry name" value="SULFOQUINOVOSYL TRANSFERASE SQD2"/>
    <property type="match status" value="1"/>
</dbReference>
<keyword evidence="3 7" id="KW-0812">Transmembrane</keyword>
<evidence type="ECO:0000256" key="1">
    <source>
        <dbReference type="ARBA" id="ARBA00004651"/>
    </source>
</evidence>
<evidence type="ECO:0000256" key="2">
    <source>
        <dbReference type="ARBA" id="ARBA00022475"/>
    </source>
</evidence>
<keyword evidence="4 7" id="KW-1133">Transmembrane helix</keyword>
<dbReference type="CDD" id="cd03801">
    <property type="entry name" value="GT4_PimA-like"/>
    <property type="match status" value="1"/>
</dbReference>
<name>A0A6J7DG09_9ZZZZ</name>
<dbReference type="Gene3D" id="3.40.50.2000">
    <property type="entry name" value="Glycogen Phosphorylase B"/>
    <property type="match status" value="2"/>
</dbReference>
<accession>A0A6J7DG09</accession>
<dbReference type="GO" id="GO:0005886">
    <property type="term" value="C:plasma membrane"/>
    <property type="evidence" value="ECO:0007669"/>
    <property type="project" value="UniProtKB-SubCell"/>
</dbReference>
<feature type="transmembrane region" description="Helical" evidence="7">
    <location>
        <begin position="663"/>
        <end position="683"/>
    </location>
</feature>
<evidence type="ECO:0000256" key="6">
    <source>
        <dbReference type="SAM" id="MobiDB-lite"/>
    </source>
</evidence>
<sequence length="770" mass="81180">MRIAVVSPYSWTYPGGVMSHVEGLAGALAQAGNDVRVFAPLDPPTRKSKFFHRGAEPQVRDVPDWLVPVGGTAGVPANGAVSNLMINPTGLVVLRRELKAGKFDVIHIHEPIAPVVGWDSCTAPAGARVGTFHAYAENSLSNGVAVALGGKARLNHLHARIAVSHAAEWTAKRFYGGRYTIIPNGTLVGNTAPAVTNRQGPLKVLFIGQAVERKGLSVLLRAFEALRGHSDVELTLVGVTREQLEPLLHNHAGIRALGKVDDERKLSELARADLLCAPSLGGESFGMVLTEAFAAGTPVVASDIAGYRDVATDGVDSILVPPGDPVALALALRDLGDDAEQIARLSESAWQSAQRFSWDRVASQVTDVYATALQHPEPVTLRERVGVAIGSLPSDLGPVVSPRRTPPPDDTPERRRARIRARVRRGVIAVASGTAVAASLFALSRIGLDSIVSALIHSKPSLVLAGLGVMCSSMVFRAVAWDATLKAALPDAGLKLMDAMRGTFIGVLMSATLPARLGEPARAVIVARRAGDPRVTFPAVLGTIVSQTLLNLMALAVLGVVMFRSVPLFHGHADALVAISIAPMIIALCVLLAPIVLARGHNARSERISDLSIKARTLLVDIRRGLTVFRKPKPAFIAATMQFSAWVLQWLSCWVLLEAMGLGDAGPGAAAAVLFAVNVTAAIPATPANLGVFQAACVAVLAGGYGVSSADALGYGIVLQVVELATAFLMGMPALVGEGITWREVRLRAMHSRPVELPVRDHQAAEPELP</sequence>
<feature type="transmembrane region" description="Helical" evidence="7">
    <location>
        <begin position="499"/>
        <end position="518"/>
    </location>
</feature>
<keyword evidence="5 7" id="KW-0472">Membrane</keyword>
<protein>
    <submittedName>
        <fullName evidence="9">Unannotated protein</fullName>
    </submittedName>
</protein>
<dbReference type="InterPro" id="IPR050194">
    <property type="entry name" value="Glycosyltransferase_grp1"/>
</dbReference>
<dbReference type="EMBL" id="CAFBLU010000006">
    <property type="protein sequence ID" value="CAB4867804.1"/>
    <property type="molecule type" value="Genomic_DNA"/>
</dbReference>
<dbReference type="InterPro" id="IPR028098">
    <property type="entry name" value="Glyco_trans_4-like_N"/>
</dbReference>
<feature type="transmembrane region" description="Helical" evidence="7">
    <location>
        <begin position="460"/>
        <end position="479"/>
    </location>
</feature>
<feature type="domain" description="Glycosyltransferase subfamily 4-like N-terminal" evidence="8">
    <location>
        <begin position="14"/>
        <end position="185"/>
    </location>
</feature>